<keyword evidence="7 11" id="KW-0411">Iron-sulfur</keyword>
<evidence type="ECO:0000256" key="10">
    <source>
        <dbReference type="PIRSR" id="PIRSR000485-2"/>
    </source>
</evidence>
<dbReference type="GO" id="GO:0006189">
    <property type="term" value="P:'de novo' IMP biosynthetic process"/>
    <property type="evidence" value="ECO:0007669"/>
    <property type="project" value="UniProtKB-UniRule"/>
</dbReference>
<dbReference type="Gene3D" id="3.40.50.2020">
    <property type="match status" value="1"/>
</dbReference>
<organism evidence="13 14">
    <name type="scientific">Guopingia tenuis</name>
    <dbReference type="NCBI Taxonomy" id="2763656"/>
    <lineage>
        <taxon>Bacteria</taxon>
        <taxon>Bacillati</taxon>
        <taxon>Bacillota</taxon>
        <taxon>Clostridia</taxon>
        <taxon>Christensenellales</taxon>
        <taxon>Christensenellaceae</taxon>
        <taxon>Guopingia</taxon>
    </lineage>
</organism>
<evidence type="ECO:0000256" key="9">
    <source>
        <dbReference type="PIRSR" id="PIRSR000485-1"/>
    </source>
</evidence>
<dbReference type="GO" id="GO:0004044">
    <property type="term" value="F:amidophosphoribosyltransferase activity"/>
    <property type="evidence" value="ECO:0007669"/>
    <property type="project" value="UniProtKB-UniRule"/>
</dbReference>
<feature type="binding site" evidence="7 11">
    <location>
        <position position="408"/>
    </location>
    <ligand>
        <name>[4Fe-4S] cluster</name>
        <dbReference type="ChEBI" id="CHEBI:49883"/>
    </ligand>
</feature>
<keyword evidence="7 10" id="KW-0460">Magnesium</keyword>
<evidence type="ECO:0000256" key="5">
    <source>
        <dbReference type="ARBA" id="ARBA00022755"/>
    </source>
</evidence>
<dbReference type="CDD" id="cd06223">
    <property type="entry name" value="PRTases_typeI"/>
    <property type="match status" value="1"/>
</dbReference>
<comment type="cofactor">
    <cofactor evidence="7 10">
        <name>Mg(2+)</name>
        <dbReference type="ChEBI" id="CHEBI:18420"/>
    </cofactor>
    <text evidence="7 10">Binds 1 Mg(2+) ion per subunit.</text>
</comment>
<dbReference type="Pfam" id="PF13537">
    <property type="entry name" value="GATase_7"/>
    <property type="match status" value="1"/>
</dbReference>
<name>A0A926HRH4_9FIRM</name>
<feature type="binding site" evidence="7 11">
    <location>
        <position position="459"/>
    </location>
    <ligand>
        <name>[4Fe-4S] cluster</name>
        <dbReference type="ChEBI" id="CHEBI:49883"/>
    </ligand>
</feature>
<gene>
    <name evidence="7" type="primary">purF</name>
    <name evidence="13" type="ORF">H8693_00470</name>
</gene>
<reference evidence="13" key="1">
    <citation type="submission" date="2020-08" db="EMBL/GenBank/DDBJ databases">
        <title>Genome public.</title>
        <authorList>
            <person name="Liu C."/>
            <person name="Sun Q."/>
        </authorList>
    </citation>
    <scope>NUCLEOTIDE SEQUENCE</scope>
    <source>
        <strain evidence="13">NSJ-63</strain>
    </source>
</reference>
<dbReference type="HAMAP" id="MF_01931">
    <property type="entry name" value="PurF"/>
    <property type="match status" value="1"/>
</dbReference>
<dbReference type="PANTHER" id="PTHR11907">
    <property type="entry name" value="AMIDOPHOSPHORIBOSYLTRANSFERASE"/>
    <property type="match status" value="1"/>
</dbReference>
<evidence type="ECO:0000256" key="8">
    <source>
        <dbReference type="PIRNR" id="PIRNR000485"/>
    </source>
</evidence>
<dbReference type="SUPFAM" id="SSF56235">
    <property type="entry name" value="N-terminal nucleophile aminohydrolases (Ntn hydrolases)"/>
    <property type="match status" value="1"/>
</dbReference>
<dbReference type="AlphaFoldDB" id="A0A926HRH4"/>
<evidence type="ECO:0000256" key="7">
    <source>
        <dbReference type="HAMAP-Rule" id="MF_01931"/>
    </source>
</evidence>
<dbReference type="InterPro" id="IPR005854">
    <property type="entry name" value="PurF"/>
</dbReference>
<dbReference type="InterPro" id="IPR000836">
    <property type="entry name" value="PRTase_dom"/>
</dbReference>
<feature type="binding site" evidence="7 11">
    <location>
        <position position="262"/>
    </location>
    <ligand>
        <name>[4Fe-4S] cluster</name>
        <dbReference type="ChEBI" id="CHEBI:49883"/>
    </ligand>
</feature>
<dbReference type="Proteomes" id="UP000617951">
    <property type="component" value="Unassembled WGS sequence"/>
</dbReference>
<keyword evidence="7 11" id="KW-0408">Iron</keyword>
<dbReference type="GO" id="GO:0051539">
    <property type="term" value="F:4 iron, 4 sulfur cluster binding"/>
    <property type="evidence" value="ECO:0007669"/>
    <property type="project" value="UniProtKB-KW"/>
</dbReference>
<dbReference type="RefSeq" id="WP_249279329.1">
    <property type="nucleotide sequence ID" value="NZ_JACRSS010000001.1"/>
</dbReference>
<dbReference type="CDD" id="cd00715">
    <property type="entry name" value="GPATase_N"/>
    <property type="match status" value="1"/>
</dbReference>
<comment type="function">
    <text evidence="7">Catalyzes the formation of phosphoribosylamine from phosphoribosylpyrophosphate (PRPP) and glutamine.</text>
</comment>
<dbReference type="InterPro" id="IPR035584">
    <property type="entry name" value="PurF_N"/>
</dbReference>
<evidence type="ECO:0000256" key="1">
    <source>
        <dbReference type="ARBA" id="ARBA00005209"/>
    </source>
</evidence>
<feature type="binding site" evidence="7 10">
    <location>
        <position position="372"/>
    </location>
    <ligand>
        <name>Mg(2+)</name>
        <dbReference type="ChEBI" id="CHEBI:18420"/>
    </ligand>
</feature>
<feature type="binding site" evidence="7 10">
    <location>
        <position position="309"/>
    </location>
    <ligand>
        <name>Mg(2+)</name>
        <dbReference type="ChEBI" id="CHEBI:18420"/>
    </ligand>
</feature>
<feature type="active site" description="Nucleophile" evidence="7 9">
    <location>
        <position position="25"/>
    </location>
</feature>
<comment type="catalytic activity">
    <reaction evidence="7 8">
        <text>5-phospho-beta-D-ribosylamine + L-glutamate + diphosphate = 5-phospho-alpha-D-ribose 1-diphosphate + L-glutamine + H2O</text>
        <dbReference type="Rhea" id="RHEA:14905"/>
        <dbReference type="ChEBI" id="CHEBI:15377"/>
        <dbReference type="ChEBI" id="CHEBI:29985"/>
        <dbReference type="ChEBI" id="CHEBI:33019"/>
        <dbReference type="ChEBI" id="CHEBI:58017"/>
        <dbReference type="ChEBI" id="CHEBI:58359"/>
        <dbReference type="ChEBI" id="CHEBI:58681"/>
        <dbReference type="EC" id="2.4.2.14"/>
    </reaction>
</comment>
<comment type="pathway">
    <text evidence="1 7 8">Purine metabolism; IMP biosynthesis via de novo pathway; N(1)-(5-phospho-D-ribosyl)glycinamide from 5-phospho-alpha-D-ribose 1-diphosphate: step 1/2.</text>
</comment>
<keyword evidence="7 10" id="KW-0479">Metal-binding</keyword>
<dbReference type="EMBL" id="JACRSS010000001">
    <property type="protein sequence ID" value="MBC8537407.1"/>
    <property type="molecule type" value="Genomic_DNA"/>
</dbReference>
<keyword evidence="5 7" id="KW-0658">Purine biosynthesis</keyword>
<evidence type="ECO:0000313" key="14">
    <source>
        <dbReference type="Proteomes" id="UP000617951"/>
    </source>
</evidence>
<comment type="similarity">
    <text evidence="2 7 8">In the C-terminal section; belongs to the purine/pyrimidine phosphoribosyltransferase family.</text>
</comment>
<keyword evidence="3 7" id="KW-0328">Glycosyltransferase</keyword>
<feature type="binding site" evidence="7 11">
    <location>
        <position position="462"/>
    </location>
    <ligand>
        <name>[4Fe-4S] cluster</name>
        <dbReference type="ChEBI" id="CHEBI:49883"/>
    </ligand>
</feature>
<keyword evidence="14" id="KW-1185">Reference proteome</keyword>
<keyword evidence="4 7" id="KW-0808">Transferase</keyword>
<dbReference type="PROSITE" id="PS51278">
    <property type="entry name" value="GATASE_TYPE_2"/>
    <property type="match status" value="1"/>
</dbReference>
<evidence type="ECO:0000256" key="3">
    <source>
        <dbReference type="ARBA" id="ARBA00022676"/>
    </source>
</evidence>
<evidence type="ECO:0000256" key="2">
    <source>
        <dbReference type="ARBA" id="ARBA00010138"/>
    </source>
</evidence>
<dbReference type="GO" id="GO:0000287">
    <property type="term" value="F:magnesium ion binding"/>
    <property type="evidence" value="ECO:0007669"/>
    <property type="project" value="UniProtKB-UniRule"/>
</dbReference>
<protein>
    <recommendedName>
        <fullName evidence="7">Amidophosphoribosyltransferase</fullName>
        <shortName evidence="7">ATase</shortName>
        <ecNumber evidence="7">2.4.2.14</ecNumber>
    </recommendedName>
    <alternativeName>
        <fullName evidence="7">Glutamine phosphoribosylpyrophosphate amidotransferase</fullName>
        <shortName evidence="7">GPATase</shortName>
    </alternativeName>
</protein>
<dbReference type="PIRSF" id="PIRSF000485">
    <property type="entry name" value="Amd_phspho_trans"/>
    <property type="match status" value="1"/>
</dbReference>
<comment type="caution">
    <text evidence="13">The sequence shown here is derived from an EMBL/GenBank/DDBJ whole genome shotgun (WGS) entry which is preliminary data.</text>
</comment>
<proteinExistence type="inferred from homology"/>
<dbReference type="NCBIfam" id="TIGR01134">
    <property type="entry name" value="purF"/>
    <property type="match status" value="1"/>
</dbReference>
<comment type="cofactor">
    <cofactor evidence="7 11">
        <name>[4Fe-4S] cluster</name>
        <dbReference type="ChEBI" id="CHEBI:49883"/>
    </cofactor>
    <text evidence="7 11">Binds 1 [4Fe-4S] cluster per subunit.</text>
</comment>
<keyword evidence="7" id="KW-0004">4Fe-4S</keyword>
<evidence type="ECO:0000256" key="4">
    <source>
        <dbReference type="ARBA" id="ARBA00022679"/>
    </source>
</evidence>
<dbReference type="EC" id="2.4.2.14" evidence="7"/>
<sequence>MRITPSTHYQYERIKPDDDCMHEECGVFGIYMEDDVYDPAEAAYLGLYALQHRGQESAGIASVVKDDIRLYKGMGLCAEVFKNDLDRLYGGRIAIGHVRYSTTGDSQVLNAQPLVMSYRGGKMAIAHNGNLVNTDVLRKKLEEDGAIFQTTLDTEVMAYLLAKNAKDGMVESIKKMMEVVKGSYALVITTNDTLIGVRDPQGIRPLALGRLDDNFVLASESCAFDTIDAEFIRDVRPGEIVVINKDGFHSYQTSLSLDTALCIFEYVYFARPDSDIDGISVYRARENMGRRLAQAYPVEADLVGGVPDSATPAAVGYAEESGIPFKKALAKNRYVGRTFIQPKQSLRDRAVKLKLNAMKRNVHGKKIILIDDSIVRGTTSRKIVEMLRLAGAREVHMQISSPPVTCPCYFGIDTPSHDQLMGAKNSVEEMRKIIGADTLNFLTKEDLLKTVEGAGCNFCTGCFDGHYPVDIKKACAQTQKLDLTQVFK</sequence>
<dbReference type="SUPFAM" id="SSF53271">
    <property type="entry name" value="PRTase-like"/>
    <property type="match status" value="1"/>
</dbReference>
<evidence type="ECO:0000313" key="13">
    <source>
        <dbReference type="EMBL" id="MBC8537407.1"/>
    </source>
</evidence>
<feature type="binding site" evidence="7 10">
    <location>
        <position position="371"/>
    </location>
    <ligand>
        <name>Mg(2+)</name>
        <dbReference type="ChEBI" id="CHEBI:18420"/>
    </ligand>
</feature>
<dbReference type="Gene3D" id="3.60.20.10">
    <property type="entry name" value="Glutamine Phosphoribosylpyrophosphate, subunit 1, domain 1"/>
    <property type="match status" value="1"/>
</dbReference>
<keyword evidence="6 7" id="KW-0315">Glutamine amidotransferase</keyword>
<evidence type="ECO:0000256" key="6">
    <source>
        <dbReference type="ARBA" id="ARBA00022962"/>
    </source>
</evidence>
<dbReference type="InterPro" id="IPR029057">
    <property type="entry name" value="PRTase-like"/>
</dbReference>
<dbReference type="InterPro" id="IPR029055">
    <property type="entry name" value="Ntn_hydrolases_N"/>
</dbReference>
<accession>A0A926HRH4</accession>
<feature type="domain" description="Glutamine amidotransferase type-2" evidence="12">
    <location>
        <begin position="25"/>
        <end position="246"/>
    </location>
</feature>
<evidence type="ECO:0000259" key="12">
    <source>
        <dbReference type="PROSITE" id="PS51278"/>
    </source>
</evidence>
<dbReference type="GO" id="GO:0009113">
    <property type="term" value="P:purine nucleobase biosynthetic process"/>
    <property type="evidence" value="ECO:0007669"/>
    <property type="project" value="UniProtKB-UniRule"/>
</dbReference>
<dbReference type="InterPro" id="IPR017932">
    <property type="entry name" value="GATase_2_dom"/>
</dbReference>
<evidence type="ECO:0000256" key="11">
    <source>
        <dbReference type="PIRSR" id="PIRSR000485-3"/>
    </source>
</evidence>